<name>A0A091D0V5_FUKDA</name>
<evidence type="ECO:0000313" key="1">
    <source>
        <dbReference type="EMBL" id="KFO23805.1"/>
    </source>
</evidence>
<gene>
    <name evidence="1" type="ORF">H920_15009</name>
</gene>
<evidence type="ECO:0000313" key="2">
    <source>
        <dbReference type="Proteomes" id="UP000028990"/>
    </source>
</evidence>
<organism evidence="1 2">
    <name type="scientific">Fukomys damarensis</name>
    <name type="common">Damaraland mole rat</name>
    <name type="synonym">Cryptomys damarensis</name>
    <dbReference type="NCBI Taxonomy" id="885580"/>
    <lineage>
        <taxon>Eukaryota</taxon>
        <taxon>Metazoa</taxon>
        <taxon>Chordata</taxon>
        <taxon>Craniata</taxon>
        <taxon>Vertebrata</taxon>
        <taxon>Euteleostomi</taxon>
        <taxon>Mammalia</taxon>
        <taxon>Eutheria</taxon>
        <taxon>Euarchontoglires</taxon>
        <taxon>Glires</taxon>
        <taxon>Rodentia</taxon>
        <taxon>Hystricomorpha</taxon>
        <taxon>Bathyergidae</taxon>
        <taxon>Fukomys</taxon>
    </lineage>
</organism>
<protein>
    <submittedName>
        <fullName evidence="1">Uncharacterized protein</fullName>
    </submittedName>
</protein>
<proteinExistence type="predicted"/>
<dbReference type="Proteomes" id="UP000028990">
    <property type="component" value="Unassembled WGS sequence"/>
</dbReference>
<dbReference type="EMBL" id="KN123755">
    <property type="protein sequence ID" value="KFO23805.1"/>
    <property type="molecule type" value="Genomic_DNA"/>
</dbReference>
<reference evidence="1 2" key="1">
    <citation type="submission" date="2013-11" db="EMBL/GenBank/DDBJ databases">
        <title>The Damaraland mole rat (Fukomys damarensis) genome and evolution of African mole rats.</title>
        <authorList>
            <person name="Gladyshev V.N."/>
            <person name="Fang X."/>
        </authorList>
    </citation>
    <scope>NUCLEOTIDE SEQUENCE [LARGE SCALE GENOMIC DNA]</scope>
    <source>
        <tissue evidence="1">Liver</tissue>
    </source>
</reference>
<dbReference type="AlphaFoldDB" id="A0A091D0V5"/>
<sequence>MANSEFGALEPAASVRLHSPAPPVRRRLVDLGNCARSTPEDFLTIVPERELQVVKSPEPPEERLTLWSRNDHRRSVKTIITRSPGQTSAVHGGPISPKGLNVNKASPFPLFVYYSPELIFCPPVDNKTRVLAILACVRAQQLTQAADAIAPTPIHIHIDTSGLPDADSIIPNPGPKEPSQILGSLGHPDSCEGDVRRMHLDNWPQSLQRQRWEANALLIRFRSKGWFITHLLNTRESPSAPTRVVVVVNGTMTERSVVAQAKPALTEYVLCTLSGVLSVEFANNLQTLRHFCAQRSSLETSDWKSSSLGLRKNHEVSLLGSPHPRVCQQTAYLGHGR</sequence>
<keyword evidence="2" id="KW-1185">Reference proteome</keyword>
<accession>A0A091D0V5</accession>